<proteinExistence type="inferred from homology"/>
<dbReference type="KEGG" id="afx:JZ786_16470"/>
<dbReference type="Proteomes" id="UP000663505">
    <property type="component" value="Chromosome"/>
</dbReference>
<feature type="binding site" evidence="9">
    <location>
        <position position="134"/>
    </location>
    <ligand>
        <name>Zn(2+)</name>
        <dbReference type="ChEBI" id="CHEBI:29105"/>
        <note>catalytic</note>
    </ligand>
</feature>
<dbReference type="InterPro" id="IPR023091">
    <property type="entry name" value="MetalPrtase_cat_dom_sf_prd"/>
</dbReference>
<keyword evidence="4 9" id="KW-0540">Nuclease</keyword>
<keyword evidence="6 9" id="KW-0255">Endonuclease</keyword>
<evidence type="ECO:0000256" key="5">
    <source>
        <dbReference type="ARBA" id="ARBA00022723"/>
    </source>
</evidence>
<keyword evidence="11" id="KW-1185">Reference proteome</keyword>
<evidence type="ECO:0000256" key="8">
    <source>
        <dbReference type="ARBA" id="ARBA00022833"/>
    </source>
</evidence>
<evidence type="ECO:0000256" key="9">
    <source>
        <dbReference type="HAMAP-Rule" id="MF_00009"/>
    </source>
</evidence>
<dbReference type="GO" id="GO:0004521">
    <property type="term" value="F:RNA endonuclease activity"/>
    <property type="evidence" value="ECO:0007669"/>
    <property type="project" value="UniProtKB-UniRule"/>
</dbReference>
<evidence type="ECO:0000313" key="10">
    <source>
        <dbReference type="EMBL" id="QSO46104.1"/>
    </source>
</evidence>
<feature type="binding site" evidence="9">
    <location>
        <position position="128"/>
    </location>
    <ligand>
        <name>Zn(2+)</name>
        <dbReference type="ChEBI" id="CHEBI:29105"/>
        <note>catalytic</note>
    </ligand>
</feature>
<evidence type="ECO:0000256" key="6">
    <source>
        <dbReference type="ARBA" id="ARBA00022759"/>
    </source>
</evidence>
<feature type="binding site" evidence="9">
    <location>
        <position position="124"/>
    </location>
    <ligand>
        <name>Zn(2+)</name>
        <dbReference type="ChEBI" id="CHEBI:29105"/>
        <note>catalytic</note>
    </ligand>
</feature>
<keyword evidence="5 9" id="KW-0479">Metal-binding</keyword>
<keyword evidence="7 9" id="KW-0378">Hydrolase</keyword>
<comment type="subcellular location">
    <subcellularLocation>
        <location evidence="9">Cytoplasm</location>
    </subcellularLocation>
</comment>
<dbReference type="HAMAP" id="MF_00009">
    <property type="entry name" value="Endoribonucl_YbeY"/>
    <property type="match status" value="1"/>
</dbReference>
<evidence type="ECO:0000256" key="3">
    <source>
        <dbReference type="ARBA" id="ARBA00022552"/>
    </source>
</evidence>
<comment type="cofactor">
    <cofactor evidence="9">
        <name>Zn(2+)</name>
        <dbReference type="ChEBI" id="CHEBI:29105"/>
    </cofactor>
    <text evidence="9">Binds 1 zinc ion.</text>
</comment>
<comment type="function">
    <text evidence="9">Single strand-specific metallo-endoribonuclease involved in late-stage 70S ribosome quality control and in maturation of the 3' terminus of the 16S rRNA.</text>
</comment>
<dbReference type="GO" id="GO:0006364">
    <property type="term" value="P:rRNA processing"/>
    <property type="evidence" value="ECO:0007669"/>
    <property type="project" value="UniProtKB-UniRule"/>
</dbReference>
<dbReference type="EMBL" id="CP071182">
    <property type="protein sequence ID" value="QSO46104.1"/>
    <property type="molecule type" value="Genomic_DNA"/>
</dbReference>
<dbReference type="AlphaFoldDB" id="A0A9X7VW09"/>
<dbReference type="PANTHER" id="PTHR46986:SF1">
    <property type="entry name" value="ENDORIBONUCLEASE YBEY, CHLOROPLASTIC"/>
    <property type="match status" value="1"/>
</dbReference>
<keyword evidence="8 9" id="KW-0862">Zinc</keyword>
<accession>A0A9X7VW09</accession>
<keyword evidence="2 9" id="KW-0690">Ribosome biogenesis</keyword>
<evidence type="ECO:0000313" key="11">
    <source>
        <dbReference type="Proteomes" id="UP000663505"/>
    </source>
</evidence>
<reference evidence="10 11" key="1">
    <citation type="submission" date="2021-02" db="EMBL/GenBank/DDBJ databases">
        <title>Alicyclobacillus curvatus sp. nov. and Alicyclobacillus mengziensis sp. nov., two acidophilic bacteria isolated from acid mine drainage.</title>
        <authorList>
            <person name="Huang Y."/>
        </authorList>
    </citation>
    <scope>NUCLEOTIDE SEQUENCE [LARGE SCALE GENOMIC DNA]</scope>
    <source>
        <strain evidence="10 11">S30H14</strain>
    </source>
</reference>
<dbReference type="GO" id="GO:0005737">
    <property type="term" value="C:cytoplasm"/>
    <property type="evidence" value="ECO:0007669"/>
    <property type="project" value="UniProtKB-SubCell"/>
</dbReference>
<dbReference type="InterPro" id="IPR002036">
    <property type="entry name" value="YbeY"/>
</dbReference>
<dbReference type="Gene3D" id="3.40.390.30">
    <property type="entry name" value="Metalloproteases ('zincins'), catalytic domain"/>
    <property type="match status" value="1"/>
</dbReference>
<dbReference type="PROSITE" id="PS01306">
    <property type="entry name" value="UPF0054"/>
    <property type="match status" value="1"/>
</dbReference>
<evidence type="ECO:0000256" key="2">
    <source>
        <dbReference type="ARBA" id="ARBA00022517"/>
    </source>
</evidence>
<dbReference type="PANTHER" id="PTHR46986">
    <property type="entry name" value="ENDORIBONUCLEASE YBEY, CHLOROPLASTIC"/>
    <property type="match status" value="1"/>
</dbReference>
<dbReference type="Pfam" id="PF02130">
    <property type="entry name" value="YbeY"/>
    <property type="match status" value="1"/>
</dbReference>
<protein>
    <recommendedName>
        <fullName evidence="9">Endoribonuclease YbeY</fullName>
        <ecNumber evidence="9">3.1.-.-</ecNumber>
    </recommendedName>
</protein>
<sequence length="165" mass="18448">MTTSLEVDLDVRCTLPQGVNIDAPFVLRVLSAAQAQLNVTGEVSVSLVTDEEIHELNQTYRNVDRPTDVLSFALREGDDDGFADFEELDLEPLGDIVISVPTALRQAEEYGHSPEREIGFLLVHGFLHLLGYDHQDEPAEAEMTRIQEQVLEEVGLRRDTSTSRE</sequence>
<dbReference type="NCBIfam" id="TIGR00043">
    <property type="entry name" value="rRNA maturation RNase YbeY"/>
    <property type="match status" value="1"/>
</dbReference>
<evidence type="ECO:0000256" key="4">
    <source>
        <dbReference type="ARBA" id="ARBA00022722"/>
    </source>
</evidence>
<evidence type="ECO:0000256" key="1">
    <source>
        <dbReference type="ARBA" id="ARBA00010875"/>
    </source>
</evidence>
<dbReference type="SUPFAM" id="SSF55486">
    <property type="entry name" value="Metalloproteases ('zincins'), catalytic domain"/>
    <property type="match status" value="1"/>
</dbReference>
<comment type="similarity">
    <text evidence="1 9">Belongs to the endoribonuclease YbeY family.</text>
</comment>
<dbReference type="GO" id="GO:0008270">
    <property type="term" value="F:zinc ion binding"/>
    <property type="evidence" value="ECO:0007669"/>
    <property type="project" value="UniProtKB-UniRule"/>
</dbReference>
<dbReference type="RefSeq" id="WP_206655475.1">
    <property type="nucleotide sequence ID" value="NZ_CP071182.1"/>
</dbReference>
<keyword evidence="3 9" id="KW-0698">rRNA processing</keyword>
<dbReference type="GO" id="GO:0004222">
    <property type="term" value="F:metalloendopeptidase activity"/>
    <property type="evidence" value="ECO:0007669"/>
    <property type="project" value="InterPro"/>
</dbReference>
<dbReference type="EC" id="3.1.-.-" evidence="9"/>
<evidence type="ECO:0000256" key="7">
    <source>
        <dbReference type="ARBA" id="ARBA00022801"/>
    </source>
</evidence>
<dbReference type="InterPro" id="IPR020549">
    <property type="entry name" value="YbeY_CS"/>
</dbReference>
<name>A0A9X7VW09_9BACL</name>
<gene>
    <name evidence="9 10" type="primary">ybeY</name>
    <name evidence="10" type="ORF">JZ786_16470</name>
</gene>
<keyword evidence="9" id="KW-0963">Cytoplasm</keyword>
<organism evidence="10 11">
    <name type="scientific">Alicyclobacillus mengziensis</name>
    <dbReference type="NCBI Taxonomy" id="2931921"/>
    <lineage>
        <taxon>Bacteria</taxon>
        <taxon>Bacillati</taxon>
        <taxon>Bacillota</taxon>
        <taxon>Bacilli</taxon>
        <taxon>Bacillales</taxon>
        <taxon>Alicyclobacillaceae</taxon>
        <taxon>Alicyclobacillus</taxon>
    </lineage>
</organism>